<feature type="signal peptide" evidence="3">
    <location>
        <begin position="1"/>
        <end position="24"/>
    </location>
</feature>
<evidence type="ECO:0000313" key="4">
    <source>
        <dbReference type="EMBL" id="KPI90614.1"/>
    </source>
</evidence>
<evidence type="ECO:0000313" key="5">
    <source>
        <dbReference type="Proteomes" id="UP000038009"/>
    </source>
</evidence>
<gene>
    <name evidence="4" type="ORF">ABL78_0210</name>
</gene>
<feature type="chain" id="PRO_5005873916" evidence="3">
    <location>
        <begin position="25"/>
        <end position="125"/>
    </location>
</feature>
<feature type="compositionally biased region" description="Basic and acidic residues" evidence="1">
    <location>
        <begin position="79"/>
        <end position="105"/>
    </location>
</feature>
<dbReference type="OMA" id="KRSTHVS"/>
<organism evidence="4 5">
    <name type="scientific">Leptomonas seymouri</name>
    <dbReference type="NCBI Taxonomy" id="5684"/>
    <lineage>
        <taxon>Eukaryota</taxon>
        <taxon>Discoba</taxon>
        <taxon>Euglenozoa</taxon>
        <taxon>Kinetoplastea</taxon>
        <taxon>Metakinetoplastina</taxon>
        <taxon>Trypanosomatida</taxon>
        <taxon>Trypanosomatidae</taxon>
        <taxon>Leishmaniinae</taxon>
        <taxon>Leptomonas</taxon>
    </lineage>
</organism>
<sequence length="125" mass="14279">MSPRVTAALVLLPALSFGLRTCTAADTTPMPTMYVRRTYPIEVPFFTKYWWVGFVVMFLVFLLIVLALGIAVRYHFKEADQHRRKTEIEVKRSTHVSDSDEEVRSVHLGNEPQPNGRDPLDASRT</sequence>
<name>A0A0N1IC93_LEPSE</name>
<keyword evidence="2" id="KW-1133">Transmembrane helix</keyword>
<dbReference type="Proteomes" id="UP000038009">
    <property type="component" value="Unassembled WGS sequence"/>
</dbReference>
<reference evidence="4 5" key="1">
    <citation type="journal article" date="2015" name="PLoS Pathog.">
        <title>Leptomonas seymouri: Adaptations to the Dixenous Life Cycle Analyzed by Genome Sequencing, Transcriptome Profiling and Co-infection with Leishmania donovani.</title>
        <authorList>
            <person name="Kraeva N."/>
            <person name="Butenko A."/>
            <person name="Hlavacova J."/>
            <person name="Kostygov A."/>
            <person name="Myskova J."/>
            <person name="Grybchuk D."/>
            <person name="Lestinova T."/>
            <person name="Votypka J."/>
            <person name="Volf P."/>
            <person name="Opperdoes F."/>
            <person name="Flegontov P."/>
            <person name="Lukes J."/>
            <person name="Yurchenko V."/>
        </authorList>
    </citation>
    <scope>NUCLEOTIDE SEQUENCE [LARGE SCALE GENOMIC DNA]</scope>
    <source>
        <strain evidence="4 5">ATCC 30220</strain>
    </source>
</reference>
<proteinExistence type="predicted"/>
<feature type="region of interest" description="Disordered" evidence="1">
    <location>
        <begin position="79"/>
        <end position="125"/>
    </location>
</feature>
<keyword evidence="2" id="KW-0812">Transmembrane</keyword>
<dbReference type="VEuPathDB" id="TriTrypDB:Lsey_0003_0070"/>
<evidence type="ECO:0000256" key="2">
    <source>
        <dbReference type="SAM" id="Phobius"/>
    </source>
</evidence>
<dbReference type="OrthoDB" id="267729at2759"/>
<dbReference type="EMBL" id="LJSK01000003">
    <property type="protein sequence ID" value="KPI90614.1"/>
    <property type="molecule type" value="Genomic_DNA"/>
</dbReference>
<accession>A0A0N1IC93</accession>
<dbReference type="AlphaFoldDB" id="A0A0N1IC93"/>
<comment type="caution">
    <text evidence="4">The sequence shown here is derived from an EMBL/GenBank/DDBJ whole genome shotgun (WGS) entry which is preliminary data.</text>
</comment>
<protein>
    <submittedName>
        <fullName evidence="4">Uncharacterized protein</fullName>
    </submittedName>
</protein>
<feature type="transmembrane region" description="Helical" evidence="2">
    <location>
        <begin position="48"/>
        <end position="76"/>
    </location>
</feature>
<keyword evidence="2" id="KW-0472">Membrane</keyword>
<evidence type="ECO:0000256" key="1">
    <source>
        <dbReference type="SAM" id="MobiDB-lite"/>
    </source>
</evidence>
<keyword evidence="5" id="KW-1185">Reference proteome</keyword>
<evidence type="ECO:0000256" key="3">
    <source>
        <dbReference type="SAM" id="SignalP"/>
    </source>
</evidence>
<keyword evidence="3" id="KW-0732">Signal</keyword>